<sequence length="205" mass="20887">MRRNGSSLAVRESSRFMSCGSCDNICQARHTNLNWIKEVMGSLETLRTNTRNNNQSQQTIINPGSDVNEYTEILASHGLVVDGGGEMNGILGRVVGMVGTEGIVVGMVGNEVAGKGGSVAFGMVGMVGFGRDRIWVLGKGGNVGFGIVGSVGKEVAGNGGKTPVGSVGMASNGGSVALGRVGMLGSVGIGGDPAICSSWRAARLI</sequence>
<dbReference type="Proteomes" id="UP001188597">
    <property type="component" value="Unassembled WGS sequence"/>
</dbReference>
<keyword evidence="2" id="KW-1185">Reference proteome</keyword>
<reference evidence="1" key="1">
    <citation type="submission" date="2022-12" db="EMBL/GenBank/DDBJ databases">
        <title>Draft genome assemblies for two species of Escallonia (Escalloniales).</title>
        <authorList>
            <person name="Chanderbali A."/>
            <person name="Dervinis C."/>
            <person name="Anghel I."/>
            <person name="Soltis D."/>
            <person name="Soltis P."/>
            <person name="Zapata F."/>
        </authorList>
    </citation>
    <scope>NUCLEOTIDE SEQUENCE</scope>
    <source>
        <strain evidence="1">UCBG64.0493</strain>
        <tissue evidence="1">Leaf</tissue>
    </source>
</reference>
<organism evidence="1 2">
    <name type="scientific">Escallonia herrerae</name>
    <dbReference type="NCBI Taxonomy" id="1293975"/>
    <lineage>
        <taxon>Eukaryota</taxon>
        <taxon>Viridiplantae</taxon>
        <taxon>Streptophyta</taxon>
        <taxon>Embryophyta</taxon>
        <taxon>Tracheophyta</taxon>
        <taxon>Spermatophyta</taxon>
        <taxon>Magnoliopsida</taxon>
        <taxon>eudicotyledons</taxon>
        <taxon>Gunneridae</taxon>
        <taxon>Pentapetalae</taxon>
        <taxon>asterids</taxon>
        <taxon>campanulids</taxon>
        <taxon>Escalloniales</taxon>
        <taxon>Escalloniaceae</taxon>
        <taxon>Escallonia</taxon>
    </lineage>
</organism>
<comment type="caution">
    <text evidence="1">The sequence shown here is derived from an EMBL/GenBank/DDBJ whole genome shotgun (WGS) entry which is preliminary data.</text>
</comment>
<evidence type="ECO:0000313" key="2">
    <source>
        <dbReference type="Proteomes" id="UP001188597"/>
    </source>
</evidence>
<evidence type="ECO:0000313" key="1">
    <source>
        <dbReference type="EMBL" id="KAK3012249.1"/>
    </source>
</evidence>
<protein>
    <submittedName>
        <fullName evidence="1">Uncharacterized protein</fullName>
    </submittedName>
</protein>
<name>A0AA88VQW9_9ASTE</name>
<dbReference type="EMBL" id="JAVXUP010001391">
    <property type="protein sequence ID" value="KAK3012249.1"/>
    <property type="molecule type" value="Genomic_DNA"/>
</dbReference>
<accession>A0AA88VQW9</accession>
<proteinExistence type="predicted"/>
<dbReference type="AlphaFoldDB" id="A0AA88VQW9"/>
<gene>
    <name evidence="1" type="ORF">RJ639_011236</name>
</gene>